<protein>
    <submittedName>
        <fullName evidence="1">Adenosylcobinamide amidohydrolase</fullName>
        <ecNumber evidence="1">3.5.1.90</ecNumber>
    </submittedName>
</protein>
<reference evidence="1" key="1">
    <citation type="submission" date="2018-06" db="EMBL/GenBank/DDBJ databases">
        <authorList>
            <person name="Zhirakovskaya E."/>
        </authorList>
    </citation>
    <scope>NUCLEOTIDE SEQUENCE</scope>
</reference>
<dbReference type="Pfam" id="PF01955">
    <property type="entry name" value="CbiZ"/>
    <property type="match status" value="1"/>
</dbReference>
<keyword evidence="1" id="KW-0378">Hydrolase</keyword>
<proteinExistence type="predicted"/>
<sequence length="395" mass="42495">MLIKTFYRGIEIHRQEKIIAVTFLVPHQVISTCRANGGLREDLDLIFNHQSGEPTGHMPESHVLAVRQPLVYLRQICRQHKLSENCASLGTAANMNCAALESEKFHDLEVVAICTGGVETNAGRAGDPASVYEEGGKFMPVADPSGQNGGKECEVARAEADSGTINIIVCINRKLTPGAMVRAVMTATEAKTGALQELNINSRYSSGLATGTGTDQIAVASALAGDPPLTSAGKHAKLGELIGLTVKKAVAGTLLLQNGMSPPSRCSMMAHIERFGVTARSMEAGIKKYLPTDSGELLSKNFACLDRDPVTVAAVAALVHLRDKLDWRILPQGCVPEIFSTYGAQMAAAVSGKYDRFVSYKNRLDGWQFSLEDAAFMDFVCCCLALGFKDKWQDT</sequence>
<gene>
    <name evidence="1" type="ORF">MNBD_DELTA04-247</name>
</gene>
<dbReference type="EC" id="3.5.1.90" evidence="1"/>
<organism evidence="1">
    <name type="scientific">hydrothermal vent metagenome</name>
    <dbReference type="NCBI Taxonomy" id="652676"/>
    <lineage>
        <taxon>unclassified sequences</taxon>
        <taxon>metagenomes</taxon>
        <taxon>ecological metagenomes</taxon>
    </lineage>
</organism>
<name>A0A3B0VBN0_9ZZZZ</name>
<dbReference type="InterPro" id="IPR052209">
    <property type="entry name" value="CbiZ"/>
</dbReference>
<dbReference type="EMBL" id="UOEY01000116">
    <property type="protein sequence ID" value="VAW40975.1"/>
    <property type="molecule type" value="Genomic_DNA"/>
</dbReference>
<dbReference type="InterPro" id="IPR002808">
    <property type="entry name" value="AdoCbi_amidolase"/>
</dbReference>
<evidence type="ECO:0000313" key="1">
    <source>
        <dbReference type="EMBL" id="VAW40975.1"/>
    </source>
</evidence>
<accession>A0A3B0VBN0</accession>
<dbReference type="GO" id="GO:0043756">
    <property type="term" value="F:adenosylcobinamide hydrolase activity"/>
    <property type="evidence" value="ECO:0007669"/>
    <property type="project" value="UniProtKB-EC"/>
</dbReference>
<dbReference type="PANTHER" id="PTHR35336">
    <property type="entry name" value="ADENOSYLCOBINAMIDE AMIDOHYDROLASE"/>
    <property type="match status" value="1"/>
</dbReference>
<dbReference type="AlphaFoldDB" id="A0A3B0VBN0"/>
<dbReference type="PANTHER" id="PTHR35336:SF5">
    <property type="entry name" value="ADENOSYLCOBINAMIDE AMIDOHYDROLASE"/>
    <property type="match status" value="1"/>
</dbReference>